<accession>A0AAV7PZI9</accession>
<name>A0AAV7PZI9_PLEWA</name>
<evidence type="ECO:0000313" key="2">
    <source>
        <dbReference type="EMBL" id="KAJ1133516.1"/>
    </source>
</evidence>
<feature type="region of interest" description="Disordered" evidence="1">
    <location>
        <begin position="1"/>
        <end position="30"/>
    </location>
</feature>
<dbReference type="EMBL" id="JANPWB010000011">
    <property type="protein sequence ID" value="KAJ1133516.1"/>
    <property type="molecule type" value="Genomic_DNA"/>
</dbReference>
<protein>
    <submittedName>
        <fullName evidence="2">Uncharacterized protein</fullName>
    </submittedName>
</protein>
<comment type="caution">
    <text evidence="2">The sequence shown here is derived from an EMBL/GenBank/DDBJ whole genome shotgun (WGS) entry which is preliminary data.</text>
</comment>
<keyword evidence="3" id="KW-1185">Reference proteome</keyword>
<sequence length="109" mass="11659">MMLAGQLSEGGHVDVEQRGAEGGSLGDAADEDGIVFEEVGELSVDDLLDDFRWKREERDRTEVFEVVGVSPGFFEEGLDFCVFPAVREGGRSEGEVDDLAEFGGDGGVG</sequence>
<evidence type="ECO:0000256" key="1">
    <source>
        <dbReference type="SAM" id="MobiDB-lite"/>
    </source>
</evidence>
<proteinExistence type="predicted"/>
<evidence type="ECO:0000313" key="3">
    <source>
        <dbReference type="Proteomes" id="UP001066276"/>
    </source>
</evidence>
<reference evidence="2" key="1">
    <citation type="journal article" date="2022" name="bioRxiv">
        <title>Sequencing and chromosome-scale assembly of the giantPleurodeles waltlgenome.</title>
        <authorList>
            <person name="Brown T."/>
            <person name="Elewa A."/>
            <person name="Iarovenko S."/>
            <person name="Subramanian E."/>
            <person name="Araus A.J."/>
            <person name="Petzold A."/>
            <person name="Susuki M."/>
            <person name="Suzuki K.-i.T."/>
            <person name="Hayashi T."/>
            <person name="Toyoda A."/>
            <person name="Oliveira C."/>
            <person name="Osipova E."/>
            <person name="Leigh N.D."/>
            <person name="Simon A."/>
            <person name="Yun M.H."/>
        </authorList>
    </citation>
    <scope>NUCLEOTIDE SEQUENCE</scope>
    <source>
        <strain evidence="2">20211129_DDA</strain>
        <tissue evidence="2">Liver</tissue>
    </source>
</reference>
<gene>
    <name evidence="2" type="ORF">NDU88_011803</name>
</gene>
<dbReference type="AlphaFoldDB" id="A0AAV7PZI9"/>
<dbReference type="Proteomes" id="UP001066276">
    <property type="component" value="Chromosome 7"/>
</dbReference>
<organism evidence="2 3">
    <name type="scientific">Pleurodeles waltl</name>
    <name type="common">Iberian ribbed newt</name>
    <dbReference type="NCBI Taxonomy" id="8319"/>
    <lineage>
        <taxon>Eukaryota</taxon>
        <taxon>Metazoa</taxon>
        <taxon>Chordata</taxon>
        <taxon>Craniata</taxon>
        <taxon>Vertebrata</taxon>
        <taxon>Euteleostomi</taxon>
        <taxon>Amphibia</taxon>
        <taxon>Batrachia</taxon>
        <taxon>Caudata</taxon>
        <taxon>Salamandroidea</taxon>
        <taxon>Salamandridae</taxon>
        <taxon>Pleurodelinae</taxon>
        <taxon>Pleurodeles</taxon>
    </lineage>
</organism>